<keyword evidence="1" id="KW-0732">Signal</keyword>
<protein>
    <recommendedName>
        <fullName evidence="2">Phosphodiester glycosidase domain-containing protein</fullName>
    </recommendedName>
</protein>
<organism evidence="3 4">
    <name type="scientific">Chitinophaga niabensis</name>
    <dbReference type="NCBI Taxonomy" id="536979"/>
    <lineage>
        <taxon>Bacteria</taxon>
        <taxon>Pseudomonadati</taxon>
        <taxon>Bacteroidota</taxon>
        <taxon>Chitinophagia</taxon>
        <taxon>Chitinophagales</taxon>
        <taxon>Chitinophagaceae</taxon>
        <taxon>Chitinophaga</taxon>
    </lineage>
</organism>
<evidence type="ECO:0000256" key="1">
    <source>
        <dbReference type="SAM" id="SignalP"/>
    </source>
</evidence>
<feature type="chain" id="PRO_5012161659" description="Phosphodiester glycosidase domain-containing protein" evidence="1">
    <location>
        <begin position="18"/>
        <end position="304"/>
    </location>
</feature>
<feature type="domain" description="Phosphodiester glycosidase" evidence="2">
    <location>
        <begin position="87"/>
        <end position="299"/>
    </location>
</feature>
<evidence type="ECO:0000259" key="2">
    <source>
        <dbReference type="Pfam" id="PF09992"/>
    </source>
</evidence>
<sequence>MKRILLLLLTIPSFASAQLRWHLSETHNQGLPDGVKVYETTDSLDGKPFRAFYLEADLKDPQLEFSVREGKGKRYTPAQYDSIEGPNVIAVMNTTFFSFTTNRSLNLVVHEGKVVDVNPKSVKNKYFTRSAFGLDRKGRPDIAWVYNVGKKEVPYAYDVPNTGKINGTDTIWQQPGKRGAHKWKMKEAVGGGPILVQNGQPYITPAEEGMGGSLLLFHPRTAIGYTADHKLIMMVIEGRNKGVAEGAIFPQMAKIFTDLHCVEAMNMDGGGSSALFVNGKNTIKTSDGSQRPVPAVLMIKRKAP</sequence>
<reference evidence="3 4" key="1">
    <citation type="submission" date="2016-11" db="EMBL/GenBank/DDBJ databases">
        <authorList>
            <person name="Jaros S."/>
            <person name="Januszkiewicz K."/>
            <person name="Wedrychowicz H."/>
        </authorList>
    </citation>
    <scope>NUCLEOTIDE SEQUENCE [LARGE SCALE GENOMIC DNA]</scope>
    <source>
        <strain evidence="3 4">DSM 24787</strain>
    </source>
</reference>
<accession>A0A1N6KGP0</accession>
<dbReference type="InterPro" id="IPR018711">
    <property type="entry name" value="NAGPA"/>
</dbReference>
<dbReference type="EMBL" id="FSRA01000002">
    <property type="protein sequence ID" value="SIO55496.1"/>
    <property type="molecule type" value="Genomic_DNA"/>
</dbReference>
<proteinExistence type="predicted"/>
<dbReference type="STRING" id="536979.SAMN04488055_5777"/>
<dbReference type="AlphaFoldDB" id="A0A1N6KGP0"/>
<feature type="signal peptide" evidence="1">
    <location>
        <begin position="1"/>
        <end position="17"/>
    </location>
</feature>
<evidence type="ECO:0000313" key="3">
    <source>
        <dbReference type="EMBL" id="SIO55496.1"/>
    </source>
</evidence>
<dbReference type="PANTHER" id="PTHR40446:SF2">
    <property type="entry name" value="N-ACETYLGLUCOSAMINE-1-PHOSPHODIESTER ALPHA-N-ACETYLGLUCOSAMINIDASE"/>
    <property type="match status" value="1"/>
</dbReference>
<gene>
    <name evidence="3" type="ORF">SAMN04488055_5777</name>
</gene>
<dbReference type="Proteomes" id="UP000185003">
    <property type="component" value="Unassembled WGS sequence"/>
</dbReference>
<dbReference type="PANTHER" id="PTHR40446">
    <property type="entry name" value="N-ACETYLGLUCOSAMINE-1-PHOSPHODIESTER ALPHA-N-ACETYLGLUCOSAMINIDASE"/>
    <property type="match status" value="1"/>
</dbReference>
<dbReference type="OrthoDB" id="9809781at2"/>
<evidence type="ECO:0000313" key="4">
    <source>
        <dbReference type="Proteomes" id="UP000185003"/>
    </source>
</evidence>
<dbReference type="RefSeq" id="WP_084185875.1">
    <property type="nucleotide sequence ID" value="NZ_FSRA01000002.1"/>
</dbReference>
<dbReference type="Pfam" id="PF09992">
    <property type="entry name" value="NAGPA"/>
    <property type="match status" value="1"/>
</dbReference>
<keyword evidence="4" id="KW-1185">Reference proteome</keyword>
<name>A0A1N6KGP0_9BACT</name>